<dbReference type="InterPro" id="IPR032799">
    <property type="entry name" value="TAXi_C"/>
</dbReference>
<evidence type="ECO:0000256" key="3">
    <source>
        <dbReference type="SAM" id="SignalP"/>
    </source>
</evidence>
<dbReference type="Gene3D" id="3.20.20.80">
    <property type="entry name" value="Glycosidases"/>
    <property type="match status" value="1"/>
</dbReference>
<dbReference type="EMBL" id="CM000134">
    <property type="protein sequence ID" value="EEC84612.1"/>
    <property type="molecule type" value="Genomic_DNA"/>
</dbReference>
<reference evidence="5 6" key="1">
    <citation type="journal article" date="2005" name="PLoS Biol.">
        <title>The genomes of Oryza sativa: a history of duplications.</title>
        <authorList>
            <person name="Yu J."/>
            <person name="Wang J."/>
            <person name="Lin W."/>
            <person name="Li S."/>
            <person name="Li H."/>
            <person name="Zhou J."/>
            <person name="Ni P."/>
            <person name="Dong W."/>
            <person name="Hu S."/>
            <person name="Zeng C."/>
            <person name="Zhang J."/>
            <person name="Zhang Y."/>
            <person name="Li R."/>
            <person name="Xu Z."/>
            <person name="Li S."/>
            <person name="Li X."/>
            <person name="Zheng H."/>
            <person name="Cong L."/>
            <person name="Lin L."/>
            <person name="Yin J."/>
            <person name="Geng J."/>
            <person name="Li G."/>
            <person name="Shi J."/>
            <person name="Liu J."/>
            <person name="Lv H."/>
            <person name="Li J."/>
            <person name="Wang J."/>
            <person name="Deng Y."/>
            <person name="Ran L."/>
            <person name="Shi X."/>
            <person name="Wang X."/>
            <person name="Wu Q."/>
            <person name="Li C."/>
            <person name="Ren X."/>
            <person name="Wang J."/>
            <person name="Wang X."/>
            <person name="Li D."/>
            <person name="Liu D."/>
            <person name="Zhang X."/>
            <person name="Ji Z."/>
            <person name="Zhao W."/>
            <person name="Sun Y."/>
            <person name="Zhang Z."/>
            <person name="Bao J."/>
            <person name="Han Y."/>
            <person name="Dong L."/>
            <person name="Ji J."/>
            <person name="Chen P."/>
            <person name="Wu S."/>
            <person name="Liu J."/>
            <person name="Xiao Y."/>
            <person name="Bu D."/>
            <person name="Tan J."/>
            <person name="Yang L."/>
            <person name="Ye C."/>
            <person name="Zhang J."/>
            <person name="Xu J."/>
            <person name="Zhou Y."/>
            <person name="Yu Y."/>
            <person name="Zhang B."/>
            <person name="Zhuang S."/>
            <person name="Wei H."/>
            <person name="Liu B."/>
            <person name="Lei M."/>
            <person name="Yu H."/>
            <person name="Li Y."/>
            <person name="Xu H."/>
            <person name="Wei S."/>
            <person name="He X."/>
            <person name="Fang L."/>
            <person name="Zhang Z."/>
            <person name="Zhang Y."/>
            <person name="Huang X."/>
            <person name="Su Z."/>
            <person name="Tong W."/>
            <person name="Li J."/>
            <person name="Tong Z."/>
            <person name="Li S."/>
            <person name="Ye J."/>
            <person name="Wang L."/>
            <person name="Fang L."/>
            <person name="Lei T."/>
            <person name="Chen C."/>
            <person name="Chen H."/>
            <person name="Xu Z."/>
            <person name="Li H."/>
            <person name="Huang H."/>
            <person name="Zhang F."/>
            <person name="Xu H."/>
            <person name="Li N."/>
            <person name="Zhao C."/>
            <person name="Li S."/>
            <person name="Dong L."/>
            <person name="Huang Y."/>
            <person name="Li L."/>
            <person name="Xi Y."/>
            <person name="Qi Q."/>
            <person name="Li W."/>
            <person name="Zhang B."/>
            <person name="Hu W."/>
            <person name="Zhang Y."/>
            <person name="Tian X."/>
            <person name="Jiao Y."/>
            <person name="Liang X."/>
            <person name="Jin J."/>
            <person name="Gao L."/>
            <person name="Zheng W."/>
            <person name="Hao B."/>
            <person name="Liu S."/>
            <person name="Wang W."/>
            <person name="Yuan L."/>
            <person name="Cao M."/>
            <person name="McDermott J."/>
            <person name="Samudrala R."/>
            <person name="Wang J."/>
            <person name="Wong G.K."/>
            <person name="Yang H."/>
        </authorList>
    </citation>
    <scope>NUCLEOTIDE SEQUENCE [LARGE SCALE GENOMIC DNA]</scope>
    <source>
        <strain evidence="6">cv. 93-11</strain>
    </source>
</reference>
<dbReference type="Proteomes" id="UP000007015">
    <property type="component" value="Chromosome 9"/>
</dbReference>
<dbReference type="CDD" id="cd05489">
    <property type="entry name" value="xylanase_inhibitor_I_like"/>
    <property type="match status" value="1"/>
</dbReference>
<dbReference type="InterPro" id="IPR001461">
    <property type="entry name" value="Aspartic_peptidase_A1"/>
</dbReference>
<evidence type="ECO:0000256" key="1">
    <source>
        <dbReference type="ARBA" id="ARBA00007447"/>
    </source>
</evidence>
<evidence type="ECO:0000259" key="4">
    <source>
        <dbReference type="PROSITE" id="PS51767"/>
    </source>
</evidence>
<dbReference type="GO" id="GO:0004190">
    <property type="term" value="F:aspartic-type endopeptidase activity"/>
    <property type="evidence" value="ECO:0007669"/>
    <property type="project" value="InterPro"/>
</dbReference>
<feature type="chain" id="PRO_5002868568" description="Peptidase A1 domain-containing protein" evidence="3">
    <location>
        <begin position="26"/>
        <end position="598"/>
    </location>
</feature>
<dbReference type="FunFam" id="2.40.70.10:FF:000045">
    <property type="entry name" value="Basic 7S globulin"/>
    <property type="match status" value="1"/>
</dbReference>
<dbReference type="Pfam" id="PF14541">
    <property type="entry name" value="TAXi_C"/>
    <property type="match status" value="1"/>
</dbReference>
<name>B8BFC0_ORYSI</name>
<dbReference type="PANTHER" id="PTHR47965">
    <property type="entry name" value="ASPARTYL PROTEASE-RELATED"/>
    <property type="match status" value="1"/>
</dbReference>
<feature type="signal peptide" evidence="3">
    <location>
        <begin position="1"/>
        <end position="25"/>
    </location>
</feature>
<dbReference type="HOGENOM" id="CLU_032185_0_0_1"/>
<accession>B8BFC0</accession>
<gene>
    <name evidence="5" type="ORF">OsI_31447</name>
</gene>
<dbReference type="Pfam" id="PF14543">
    <property type="entry name" value="TAXi_N"/>
    <property type="match status" value="1"/>
</dbReference>
<proteinExistence type="inferred from homology"/>
<dbReference type="InterPro" id="IPR021109">
    <property type="entry name" value="Peptidase_aspartic_dom_sf"/>
</dbReference>
<protein>
    <recommendedName>
        <fullName evidence="4">Peptidase A1 domain-containing protein</fullName>
    </recommendedName>
</protein>
<dbReference type="InterPro" id="IPR033868">
    <property type="entry name" value="Xylanase_inhibitor_I-like"/>
</dbReference>
<dbReference type="SUPFAM" id="SSF51445">
    <property type="entry name" value="(Trans)glycosidases"/>
    <property type="match status" value="1"/>
</dbReference>
<dbReference type="GO" id="GO:0006508">
    <property type="term" value="P:proteolysis"/>
    <property type="evidence" value="ECO:0007669"/>
    <property type="project" value="InterPro"/>
</dbReference>
<evidence type="ECO:0000313" key="5">
    <source>
        <dbReference type="EMBL" id="EEC84612.1"/>
    </source>
</evidence>
<evidence type="ECO:0000256" key="2">
    <source>
        <dbReference type="ARBA" id="ARBA00022729"/>
    </source>
</evidence>
<dbReference type="SUPFAM" id="SSF50630">
    <property type="entry name" value="Acid proteases"/>
    <property type="match status" value="1"/>
</dbReference>
<dbReference type="AlphaFoldDB" id="B8BFC0"/>
<dbReference type="InterPro" id="IPR032861">
    <property type="entry name" value="TAXi_N"/>
</dbReference>
<feature type="domain" description="Peptidase A1" evidence="4">
    <location>
        <begin position="55"/>
        <end position="427"/>
    </location>
</feature>
<dbReference type="InterPro" id="IPR017853">
    <property type="entry name" value="GH"/>
</dbReference>
<dbReference type="PANTHER" id="PTHR47965:SF22">
    <property type="entry name" value="EUKARYOTIC ASPARTYL PROTEASE FAMILY PROTEIN"/>
    <property type="match status" value="1"/>
</dbReference>
<sequence length="598" mass="63046">MARLPSHRLAALLLLLLVVVLPCHAAAAAAGGGPRATRPKAVAMPVGRDGATRQYVATFQQRTPRVAMKAVVDLSGGATLWVDCDAAAGYASSSYAGVPCGSKPCRLVESPSCSYIASCLGSPPSPACLNRTCTGHAENTVTSSVGRGNVVTDVLSLPTTFPSAPVRQGPLATAPAFLFTCGPTSLTQGLAAGATGMASLSRARLALPAQLAGTFRFSRKFALCLPSVDAGVVVFGDARYVFDGMDHSNSLLYTPLITRTTDRSSEYFISLKRVVVDDRAVPLNATLLDVGTKLSTVSPYTVLETSIHEAVTRAFAASMATAGIPRVPAVAPFELCYDGSKVESSAITGEPAVPVVFELYVQSEARSKVAPWMVSGANLMARADGGALCLAVVDGGAAPETPVVIGGHMMEEILLVFDLEKSRLGFSPNLGAFGLSCSKFRLGSSIRRVNAVEARVDDRRAGDAHVHFARWCCGIGRQVSSLLQALSVNRVKLYDVDPAILAAFAGTNVEFIVGNEDLNNLTDTRKARSWVAQHVQSFLLATCITSYLPSAGAFQEDHAQYIQPLLNLHAEVGLPFLVNAYLILLEVVPRTSESSMMP</sequence>
<dbReference type="STRING" id="39946.B8BFC0"/>
<evidence type="ECO:0000313" key="6">
    <source>
        <dbReference type="Proteomes" id="UP000007015"/>
    </source>
</evidence>
<dbReference type="OMA" id="CTGHAEN"/>
<dbReference type="Gramene" id="BGIOSGA030800-TA">
    <property type="protein sequence ID" value="BGIOSGA030800-PA"/>
    <property type="gene ID" value="BGIOSGA030800"/>
</dbReference>
<dbReference type="Gene3D" id="2.40.70.10">
    <property type="entry name" value="Acid Proteases"/>
    <property type="match status" value="2"/>
</dbReference>
<keyword evidence="2 3" id="KW-0732">Signal</keyword>
<dbReference type="PROSITE" id="PS51767">
    <property type="entry name" value="PEPTIDASE_A1"/>
    <property type="match status" value="1"/>
</dbReference>
<keyword evidence="6" id="KW-1185">Reference proteome</keyword>
<dbReference type="InterPro" id="IPR033121">
    <property type="entry name" value="PEPTIDASE_A1"/>
</dbReference>
<comment type="similarity">
    <text evidence="1">Belongs to the peptidase A1 family.</text>
</comment>
<organism evidence="5 6">
    <name type="scientific">Oryza sativa subsp. indica</name>
    <name type="common">Rice</name>
    <dbReference type="NCBI Taxonomy" id="39946"/>
    <lineage>
        <taxon>Eukaryota</taxon>
        <taxon>Viridiplantae</taxon>
        <taxon>Streptophyta</taxon>
        <taxon>Embryophyta</taxon>
        <taxon>Tracheophyta</taxon>
        <taxon>Spermatophyta</taxon>
        <taxon>Magnoliopsida</taxon>
        <taxon>Liliopsida</taxon>
        <taxon>Poales</taxon>
        <taxon>Poaceae</taxon>
        <taxon>BOP clade</taxon>
        <taxon>Oryzoideae</taxon>
        <taxon>Oryzeae</taxon>
        <taxon>Oryzinae</taxon>
        <taxon>Oryza</taxon>
        <taxon>Oryza sativa</taxon>
    </lineage>
</organism>